<evidence type="ECO:0000313" key="7">
    <source>
        <dbReference type="Proteomes" id="UP000287144"/>
    </source>
</evidence>
<dbReference type="SUPFAM" id="SSF51735">
    <property type="entry name" value="NAD(P)-binding Rossmann-fold domains"/>
    <property type="match status" value="1"/>
</dbReference>
<dbReference type="InterPro" id="IPR002347">
    <property type="entry name" value="SDR_fam"/>
</dbReference>
<dbReference type="InterPro" id="IPR036291">
    <property type="entry name" value="NAD(P)-bd_dom_sf"/>
</dbReference>
<evidence type="ECO:0000256" key="3">
    <source>
        <dbReference type="ARBA" id="ARBA00022857"/>
    </source>
</evidence>
<organism evidence="6 7">
    <name type="scientific">Fusarium oligoseptatum</name>
    <dbReference type="NCBI Taxonomy" id="2604345"/>
    <lineage>
        <taxon>Eukaryota</taxon>
        <taxon>Fungi</taxon>
        <taxon>Dikarya</taxon>
        <taxon>Ascomycota</taxon>
        <taxon>Pezizomycotina</taxon>
        <taxon>Sordariomycetes</taxon>
        <taxon>Hypocreomycetidae</taxon>
        <taxon>Hypocreales</taxon>
        <taxon>Nectriaceae</taxon>
        <taxon>Fusarium</taxon>
        <taxon>Fusarium solani species complex</taxon>
    </lineage>
</organism>
<sequence length="336" mass="36454">MLSIGTILQLIGLTSVVLTAYRILSNVSLWLPINTTLKRYNREPRAWALVTGASAGIGRGLAEELAAKGFNVILSGHKRDELEEARDSIVAKFPGAGVKILVLDAVHASPAEIETALVSVSDLQITVLVNNVGGMQMIGAPRFRRLDEYSAEDLDGVVFLSARFMAHVTRLMIPLLAKNGPSLIINVSSGARMGMPGVAAYSATKGFVTSLTNAVAREMKADKLPIDVLGIVPGDVESQSNNGGLQPGSPSSRQFAKAVMDQAGRAASRGYLELCPWPFHVMQIALFDSLPEWIRQKLVIDVFEKEEGCRWFEERLKGWVLREQIFGTPDRLPGAC</sequence>
<dbReference type="PRINTS" id="PR00081">
    <property type="entry name" value="GDHRDH"/>
</dbReference>
<proteinExistence type="inferred from homology"/>
<dbReference type="AlphaFoldDB" id="A0A428TT28"/>
<dbReference type="Pfam" id="PF00106">
    <property type="entry name" value="adh_short"/>
    <property type="match status" value="1"/>
</dbReference>
<evidence type="ECO:0000256" key="1">
    <source>
        <dbReference type="ARBA" id="ARBA00004240"/>
    </source>
</evidence>
<keyword evidence="4" id="KW-0560">Oxidoreductase</keyword>
<keyword evidence="7" id="KW-1185">Reference proteome</keyword>
<dbReference type="InterPro" id="IPR051019">
    <property type="entry name" value="VLCFA-Steroid_DH"/>
</dbReference>
<comment type="subcellular location">
    <subcellularLocation>
        <location evidence="1">Endoplasmic reticulum</location>
    </subcellularLocation>
</comment>
<evidence type="ECO:0000256" key="4">
    <source>
        <dbReference type="ARBA" id="ARBA00023002"/>
    </source>
</evidence>
<dbReference type="PANTHER" id="PTHR43899:SF13">
    <property type="entry name" value="RH59310P"/>
    <property type="match status" value="1"/>
</dbReference>
<dbReference type="InterPro" id="IPR020904">
    <property type="entry name" value="Sc_DH/Rdtase_CS"/>
</dbReference>
<evidence type="ECO:0000313" key="6">
    <source>
        <dbReference type="EMBL" id="RSM05208.1"/>
    </source>
</evidence>
<dbReference type="GO" id="GO:0016491">
    <property type="term" value="F:oxidoreductase activity"/>
    <property type="evidence" value="ECO:0007669"/>
    <property type="project" value="UniProtKB-KW"/>
</dbReference>
<dbReference type="PROSITE" id="PS00061">
    <property type="entry name" value="ADH_SHORT"/>
    <property type="match status" value="1"/>
</dbReference>
<dbReference type="PANTHER" id="PTHR43899">
    <property type="entry name" value="RH59310P"/>
    <property type="match status" value="1"/>
</dbReference>
<protein>
    <submittedName>
        <fullName evidence="6">Uncharacterized protein</fullName>
    </submittedName>
</protein>
<accession>A0A428TT28</accession>
<dbReference type="GO" id="GO:0005783">
    <property type="term" value="C:endoplasmic reticulum"/>
    <property type="evidence" value="ECO:0007669"/>
    <property type="project" value="UniProtKB-SubCell"/>
</dbReference>
<dbReference type="STRING" id="1325735.A0A428TT28"/>
<evidence type="ECO:0000256" key="2">
    <source>
        <dbReference type="ARBA" id="ARBA00006484"/>
    </source>
</evidence>
<comment type="similarity">
    <text evidence="2 5">Belongs to the short-chain dehydrogenases/reductases (SDR) family.</text>
</comment>
<gene>
    <name evidence="6" type="ORF">CEP52_006458</name>
</gene>
<dbReference type="Proteomes" id="UP000287144">
    <property type="component" value="Unassembled WGS sequence"/>
</dbReference>
<dbReference type="PRINTS" id="PR00080">
    <property type="entry name" value="SDRFAMILY"/>
</dbReference>
<evidence type="ECO:0000256" key="5">
    <source>
        <dbReference type="RuleBase" id="RU000363"/>
    </source>
</evidence>
<keyword evidence="3" id="KW-0521">NADP</keyword>
<reference evidence="6 7" key="1">
    <citation type="submission" date="2017-06" db="EMBL/GenBank/DDBJ databases">
        <title>Comparative genomic analysis of Ambrosia Fusariam Clade fungi.</title>
        <authorList>
            <person name="Stajich J.E."/>
            <person name="Carrillo J."/>
            <person name="Kijimoto T."/>
            <person name="Eskalen A."/>
            <person name="O'Donnell K."/>
            <person name="Kasson M."/>
        </authorList>
    </citation>
    <scope>NUCLEOTIDE SEQUENCE [LARGE SCALE GENOMIC DNA]</scope>
    <source>
        <strain evidence="6 7">NRRL62579</strain>
    </source>
</reference>
<dbReference type="EMBL" id="NKCK01000054">
    <property type="protein sequence ID" value="RSM05208.1"/>
    <property type="molecule type" value="Genomic_DNA"/>
</dbReference>
<comment type="caution">
    <text evidence="6">The sequence shown here is derived from an EMBL/GenBank/DDBJ whole genome shotgun (WGS) entry which is preliminary data.</text>
</comment>
<dbReference type="Gene3D" id="3.40.50.720">
    <property type="entry name" value="NAD(P)-binding Rossmann-like Domain"/>
    <property type="match status" value="1"/>
</dbReference>
<name>A0A428TT28_9HYPO</name>